<protein>
    <recommendedName>
        <fullName evidence="2">asparaginase</fullName>
        <ecNumber evidence="2">3.5.1.1</ecNumber>
    </recommendedName>
</protein>
<dbReference type="HOGENOM" id="CLU_019134_1_0_11"/>
<comment type="similarity">
    <text evidence="1">Belongs to the asparaginase 1 family.</text>
</comment>
<dbReference type="CDD" id="cd08964">
    <property type="entry name" value="L-asparaginase_II"/>
    <property type="match status" value="1"/>
</dbReference>
<keyword evidence="10" id="KW-1185">Reference proteome</keyword>
<dbReference type="SFLD" id="SFLDS00057">
    <property type="entry name" value="Glutaminase/Asparaginase"/>
    <property type="match status" value="1"/>
</dbReference>
<dbReference type="GO" id="GO:0006528">
    <property type="term" value="P:asparagine metabolic process"/>
    <property type="evidence" value="ECO:0007669"/>
    <property type="project" value="InterPro"/>
</dbReference>
<gene>
    <name evidence="9" type="ORF">SSOG_06601</name>
</gene>
<dbReference type="SMART" id="SM00870">
    <property type="entry name" value="Asparaginase"/>
    <property type="match status" value="1"/>
</dbReference>
<name>D9WAE6_9ACTN</name>
<sequence length="347" mass="35832">MRRIVVLSTGGTIATRQDAHGTRLAADPADALLERLPRPPGVPVETRDVFCLGSYLLTPADMREVAVAAHEALADESVRGVVVTHGTDSLEETAYLLDLFHADPRPVVFTGAMRPADAPDGDGPRNLADALAVANAARARDLGVLISFDGRIYPARGTRKTHTVAPAAFAAPDGGPLGRVADGDVEITAAPLRPKPLDLAAFRPEAPERIRTDIVAVYPGCDIRALRAVADAGARAVVLEATGAGNANPQVAAEVARLVASGVVVALSTRVHAGPVAAVYGNGGGADLVRAGAIPTGTLRPSQARVLLTALLGCYGDPARVRTALRTALESAPESAPETPSERNQHG</sequence>
<dbReference type="PRINTS" id="PR00139">
    <property type="entry name" value="ASNGLNASE"/>
</dbReference>
<proteinExistence type="inferred from homology"/>
<dbReference type="PROSITE" id="PS51732">
    <property type="entry name" value="ASN_GLN_ASE_3"/>
    <property type="match status" value="1"/>
</dbReference>
<dbReference type="InterPro" id="IPR036152">
    <property type="entry name" value="Asp/glu_Ase-like_sf"/>
</dbReference>
<evidence type="ECO:0000256" key="5">
    <source>
        <dbReference type="PIRSR" id="PIRSR001220-2"/>
    </source>
</evidence>
<dbReference type="STRING" id="457427.SSOG_06601"/>
<feature type="domain" description="L-asparaginase N-terminal" evidence="7">
    <location>
        <begin position="3"/>
        <end position="190"/>
    </location>
</feature>
<evidence type="ECO:0000256" key="3">
    <source>
        <dbReference type="ARBA" id="ARBA00022801"/>
    </source>
</evidence>
<evidence type="ECO:0000256" key="4">
    <source>
        <dbReference type="PIRSR" id="PIRSR001220-1"/>
    </source>
</evidence>
<feature type="active site" description="O-isoaspartyl threonine intermediate" evidence="4">
    <location>
        <position position="12"/>
    </location>
</feature>
<evidence type="ECO:0000313" key="9">
    <source>
        <dbReference type="EMBL" id="EFL26887.1"/>
    </source>
</evidence>
<feature type="domain" description="Asparaginase/glutaminase C-terminal" evidence="8">
    <location>
        <begin position="213"/>
        <end position="324"/>
    </location>
</feature>
<evidence type="ECO:0000259" key="8">
    <source>
        <dbReference type="Pfam" id="PF17763"/>
    </source>
</evidence>
<dbReference type="FunFam" id="3.40.50.1170:FF:000001">
    <property type="entry name" value="L-asparaginase 2"/>
    <property type="match status" value="1"/>
</dbReference>
<evidence type="ECO:0000259" key="7">
    <source>
        <dbReference type="Pfam" id="PF00710"/>
    </source>
</evidence>
<dbReference type="InterPro" id="IPR027473">
    <property type="entry name" value="L-asparaginase_C"/>
</dbReference>
<dbReference type="InterPro" id="IPR040919">
    <property type="entry name" value="Asparaginase_C"/>
</dbReference>
<dbReference type="InterPro" id="IPR020827">
    <property type="entry name" value="Asparaginase/glutaminase_AS1"/>
</dbReference>
<dbReference type="PANTHER" id="PTHR11707">
    <property type="entry name" value="L-ASPARAGINASE"/>
    <property type="match status" value="1"/>
</dbReference>
<feature type="binding site" evidence="5">
    <location>
        <position position="54"/>
    </location>
    <ligand>
        <name>substrate</name>
    </ligand>
</feature>
<dbReference type="PANTHER" id="PTHR11707:SF28">
    <property type="entry name" value="60 KDA LYSOPHOSPHOLIPASE"/>
    <property type="match status" value="1"/>
</dbReference>
<dbReference type="EC" id="3.5.1.1" evidence="2"/>
<dbReference type="PIRSF" id="PIRSF001220">
    <property type="entry name" value="L-ASNase_gatD"/>
    <property type="match status" value="1"/>
</dbReference>
<dbReference type="InterPro" id="IPR004550">
    <property type="entry name" value="AsnASE_II"/>
</dbReference>
<feature type="active site" evidence="6">
    <location>
        <position position="12"/>
    </location>
</feature>
<evidence type="ECO:0000256" key="2">
    <source>
        <dbReference type="ARBA" id="ARBA00012920"/>
    </source>
</evidence>
<reference evidence="9 10" key="1">
    <citation type="submission" date="2009-02" db="EMBL/GenBank/DDBJ databases">
        <title>Annotation of Streptomyces hygroscopicus strain ATCC 53653.</title>
        <authorList>
            <consortium name="The Broad Institute Genome Sequencing Platform"/>
            <consortium name="Broad Institute Microbial Sequencing Center"/>
            <person name="Fischbach M."/>
            <person name="Godfrey P."/>
            <person name="Ward D."/>
            <person name="Young S."/>
            <person name="Zeng Q."/>
            <person name="Koehrsen M."/>
            <person name="Alvarado L."/>
            <person name="Berlin A.M."/>
            <person name="Bochicchio J."/>
            <person name="Borenstein D."/>
            <person name="Chapman S.B."/>
            <person name="Chen Z."/>
            <person name="Engels R."/>
            <person name="Freedman E."/>
            <person name="Gellesch M."/>
            <person name="Goldberg J."/>
            <person name="Griggs A."/>
            <person name="Gujja S."/>
            <person name="Heilman E.R."/>
            <person name="Heiman D.I."/>
            <person name="Hepburn T.A."/>
            <person name="Howarth C."/>
            <person name="Jen D."/>
            <person name="Larson L."/>
            <person name="Lewis B."/>
            <person name="Mehta T."/>
            <person name="Park D."/>
            <person name="Pearson M."/>
            <person name="Richards J."/>
            <person name="Roberts A."/>
            <person name="Saif S."/>
            <person name="Shea T.D."/>
            <person name="Shenoy N."/>
            <person name="Sisk P."/>
            <person name="Stolte C."/>
            <person name="Sykes S.N."/>
            <person name="Thomson T."/>
            <person name="Walk T."/>
            <person name="White J."/>
            <person name="Yandava C."/>
            <person name="Straight P."/>
            <person name="Clardy J."/>
            <person name="Hung D."/>
            <person name="Kolter R."/>
            <person name="Mekalanos J."/>
            <person name="Walker S."/>
            <person name="Walsh C.T."/>
            <person name="Wieland-Brown L.C."/>
            <person name="Haas B."/>
            <person name="Nusbaum C."/>
            <person name="Birren B."/>
        </authorList>
    </citation>
    <scope>NUCLEOTIDE SEQUENCE [LARGE SCALE GENOMIC DNA]</scope>
    <source>
        <strain evidence="9 10">ATCC 53653</strain>
    </source>
</reference>
<feature type="binding site" evidence="5">
    <location>
        <begin position="87"/>
        <end position="88"/>
    </location>
    <ligand>
        <name>substrate</name>
    </ligand>
</feature>
<dbReference type="Gene3D" id="3.40.50.1170">
    <property type="entry name" value="L-asparaginase, N-terminal domain"/>
    <property type="match status" value="1"/>
</dbReference>
<evidence type="ECO:0000313" key="10">
    <source>
        <dbReference type="Proteomes" id="UP000003963"/>
    </source>
</evidence>
<evidence type="ECO:0000256" key="6">
    <source>
        <dbReference type="PROSITE-ProRule" id="PRU10099"/>
    </source>
</evidence>
<keyword evidence="3" id="KW-0378">Hydrolase</keyword>
<dbReference type="RefSeq" id="WP_009718687.1">
    <property type="nucleotide sequence ID" value="NZ_GG657754.1"/>
</dbReference>
<dbReference type="SUPFAM" id="SSF53774">
    <property type="entry name" value="Glutaminase/Asparaginase"/>
    <property type="match status" value="1"/>
</dbReference>
<dbReference type="PROSITE" id="PS00144">
    <property type="entry name" value="ASN_GLN_ASE_1"/>
    <property type="match status" value="1"/>
</dbReference>
<dbReference type="PIRSF" id="PIRSF500176">
    <property type="entry name" value="L_ASNase"/>
    <property type="match status" value="1"/>
</dbReference>
<organism evidence="9 10">
    <name type="scientific">Streptomyces himastatinicus ATCC 53653</name>
    <dbReference type="NCBI Taxonomy" id="457427"/>
    <lineage>
        <taxon>Bacteria</taxon>
        <taxon>Bacillati</taxon>
        <taxon>Actinomycetota</taxon>
        <taxon>Actinomycetes</taxon>
        <taxon>Kitasatosporales</taxon>
        <taxon>Streptomycetaceae</taxon>
        <taxon>Streptomyces</taxon>
        <taxon>Streptomyces violaceusniger group</taxon>
    </lineage>
</organism>
<dbReference type="AlphaFoldDB" id="D9WAE6"/>
<dbReference type="GO" id="GO:0004067">
    <property type="term" value="F:asparaginase activity"/>
    <property type="evidence" value="ECO:0007669"/>
    <property type="project" value="UniProtKB-UniRule"/>
</dbReference>
<dbReference type="InterPro" id="IPR006034">
    <property type="entry name" value="Asparaginase/glutaminase-like"/>
</dbReference>
<dbReference type="Pfam" id="PF00710">
    <property type="entry name" value="Asparaginase"/>
    <property type="match status" value="1"/>
</dbReference>
<dbReference type="Pfam" id="PF17763">
    <property type="entry name" value="Asparaginase_C"/>
    <property type="match status" value="1"/>
</dbReference>
<dbReference type="EMBL" id="GG657754">
    <property type="protein sequence ID" value="EFL26887.1"/>
    <property type="molecule type" value="Genomic_DNA"/>
</dbReference>
<dbReference type="OrthoDB" id="9788068at2"/>
<dbReference type="InterPro" id="IPR027474">
    <property type="entry name" value="L-asparaginase_N"/>
</dbReference>
<dbReference type="Gene3D" id="3.40.50.40">
    <property type="match status" value="1"/>
</dbReference>
<dbReference type="Proteomes" id="UP000003963">
    <property type="component" value="Unassembled WGS sequence"/>
</dbReference>
<accession>D9WAE6</accession>
<dbReference type="InterPro" id="IPR037152">
    <property type="entry name" value="L-asparaginase_N_sf"/>
</dbReference>
<evidence type="ECO:0000256" key="1">
    <source>
        <dbReference type="ARBA" id="ARBA00010518"/>
    </source>
</evidence>